<feature type="region of interest" description="Disordered" evidence="7">
    <location>
        <begin position="29"/>
        <end position="52"/>
    </location>
</feature>
<name>A0A3N0DHQ6_SINP1</name>
<evidence type="ECO:0000313" key="11">
    <source>
        <dbReference type="Proteomes" id="UP000267469"/>
    </source>
</evidence>
<comment type="cofactor">
    <cofactor evidence="6">
        <name>Zn(2+)</name>
        <dbReference type="ChEBI" id="CHEBI:29105"/>
    </cofactor>
    <text evidence="6">Binds 1 zinc ion per subunit.</text>
</comment>
<dbReference type="PANTHER" id="PTHR10127">
    <property type="entry name" value="DISCOIDIN, CUB, EGF, LAMININ , AND ZINC METALLOPROTEASE DOMAIN CONTAINING"/>
    <property type="match status" value="1"/>
</dbReference>
<dbReference type="SMART" id="SM00235">
    <property type="entry name" value="ZnMc"/>
    <property type="match status" value="1"/>
</dbReference>
<accession>A0A3N0DHQ6</accession>
<reference evidence="10 11" key="1">
    <citation type="submission" date="2018-10" db="EMBL/GenBank/DDBJ databases">
        <title>Sinomicrobium pectinilyticum sp. nov., a pectinase-producing bacterium isolated from alkaline and saline soil, and emended description of the genus Sinomicrobium.</title>
        <authorList>
            <person name="Cheng B."/>
            <person name="Li C."/>
            <person name="Lai Q."/>
            <person name="Du M."/>
            <person name="Shao Z."/>
            <person name="Xu P."/>
            <person name="Yang C."/>
        </authorList>
    </citation>
    <scope>NUCLEOTIDE SEQUENCE [LARGE SCALE GENOMIC DNA]</scope>
    <source>
        <strain evidence="10 11">5DNS001</strain>
    </source>
</reference>
<gene>
    <name evidence="10" type="ORF">ED312_21815</name>
</gene>
<feature type="chain" id="PRO_5018009359" description="Peptidase M12A domain-containing protein" evidence="8">
    <location>
        <begin position="27"/>
        <end position="445"/>
    </location>
</feature>
<evidence type="ECO:0000256" key="6">
    <source>
        <dbReference type="PROSITE-ProRule" id="PRU01211"/>
    </source>
</evidence>
<dbReference type="PROSITE" id="PS51864">
    <property type="entry name" value="ASTACIN"/>
    <property type="match status" value="1"/>
</dbReference>
<evidence type="ECO:0000256" key="5">
    <source>
        <dbReference type="ARBA" id="ARBA00023049"/>
    </source>
</evidence>
<evidence type="ECO:0000259" key="9">
    <source>
        <dbReference type="PROSITE" id="PS51864"/>
    </source>
</evidence>
<dbReference type="Proteomes" id="UP000267469">
    <property type="component" value="Unassembled WGS sequence"/>
</dbReference>
<proteinExistence type="predicted"/>
<sequence length="445" mass="50413">MKTPNRKLWKRALFMLLISVSIQVLTSCSKEEESSEPLTEIESKEPDMPQEEMPVEEAFPGYIGEVETISYLGQKFNASKHGDHYILEGDVLLAEDELNKNFHAAGIETGNDYRWTDNVVYYTINPRLPDQDRVTSAIAHWENNTNLRFVERTDEEDYIEFIAGSGCYSTSIGKKGGRQFIGLSSRCSTGNTIHEIGHAVGFFHEQTREDRDNHIIIHWDNIQEGRTNNFQRYSTRTETGRDIGNFDFGSIMMYPSTAFSIDRSRFATITRIDSTVFAAQRNGLSETDIEGADFLYPRREIRINSGSTTSYTDDEGEIHKPDIYYTDGEVDSTTSAIANTISDSLFQSYRSGNSFSYSIIVPNRTYQVQLKFMEPSHNASELRVFDVRAEGEIQIDDLDIYASTGERFHAIERSFTVEVSDGYLDLEFEAGTGDAIVSGIVILQQ</sequence>
<evidence type="ECO:0000313" key="10">
    <source>
        <dbReference type="EMBL" id="RNL75224.1"/>
    </source>
</evidence>
<dbReference type="InterPro" id="IPR021720">
    <property type="entry name" value="Malectin_dom"/>
</dbReference>
<dbReference type="InterPro" id="IPR024079">
    <property type="entry name" value="MetalloPept_cat_dom_sf"/>
</dbReference>
<dbReference type="GO" id="GO:0008270">
    <property type="term" value="F:zinc ion binding"/>
    <property type="evidence" value="ECO:0007669"/>
    <property type="project" value="UniProtKB-UniRule"/>
</dbReference>
<keyword evidence="2 6" id="KW-0479">Metal-binding</keyword>
<keyword evidence="4 6" id="KW-0862">Zinc</keyword>
<dbReference type="Gene3D" id="3.40.390.10">
    <property type="entry name" value="Collagenase (Catalytic Domain)"/>
    <property type="match status" value="1"/>
</dbReference>
<dbReference type="EMBL" id="RJTM01000174">
    <property type="protein sequence ID" value="RNL75224.1"/>
    <property type="molecule type" value="Genomic_DNA"/>
</dbReference>
<dbReference type="Gene3D" id="2.60.120.430">
    <property type="entry name" value="Galactose-binding lectin"/>
    <property type="match status" value="1"/>
</dbReference>
<dbReference type="Pfam" id="PF01400">
    <property type="entry name" value="Astacin"/>
    <property type="match status" value="1"/>
</dbReference>
<dbReference type="InterPro" id="IPR008979">
    <property type="entry name" value="Galactose-bd-like_sf"/>
</dbReference>
<dbReference type="PANTHER" id="PTHR10127:SF780">
    <property type="entry name" value="METALLOENDOPEPTIDASE"/>
    <property type="match status" value="1"/>
</dbReference>
<feature type="binding site" evidence="6">
    <location>
        <position position="194"/>
    </location>
    <ligand>
        <name>Zn(2+)</name>
        <dbReference type="ChEBI" id="CHEBI:29105"/>
        <note>catalytic</note>
    </ligand>
</feature>
<dbReference type="SUPFAM" id="SSF55486">
    <property type="entry name" value="Metalloproteases ('zincins'), catalytic domain"/>
    <property type="match status" value="1"/>
</dbReference>
<keyword evidence="8" id="KW-0732">Signal</keyword>
<dbReference type="Pfam" id="PF11721">
    <property type="entry name" value="Malectin"/>
    <property type="match status" value="1"/>
</dbReference>
<dbReference type="InterPro" id="IPR006026">
    <property type="entry name" value="Peptidase_Metallo"/>
</dbReference>
<evidence type="ECO:0000256" key="7">
    <source>
        <dbReference type="SAM" id="MobiDB-lite"/>
    </source>
</evidence>
<keyword evidence="5 6" id="KW-0482">Metalloprotease</keyword>
<dbReference type="PRINTS" id="PR00480">
    <property type="entry name" value="ASTACIN"/>
</dbReference>
<evidence type="ECO:0000256" key="8">
    <source>
        <dbReference type="SAM" id="SignalP"/>
    </source>
</evidence>
<keyword evidence="3 6" id="KW-0378">Hydrolase</keyword>
<keyword evidence="1 6" id="KW-0645">Protease</keyword>
<dbReference type="RefSeq" id="WP_123218140.1">
    <property type="nucleotide sequence ID" value="NZ_RJTM01000174.1"/>
</dbReference>
<feature type="domain" description="Peptidase M12A" evidence="9">
    <location>
        <begin position="105"/>
        <end position="298"/>
    </location>
</feature>
<feature type="binding site" evidence="6">
    <location>
        <position position="198"/>
    </location>
    <ligand>
        <name>Zn(2+)</name>
        <dbReference type="ChEBI" id="CHEBI:29105"/>
        <note>catalytic</note>
    </ligand>
</feature>
<feature type="binding site" evidence="6">
    <location>
        <position position="204"/>
    </location>
    <ligand>
        <name>Zn(2+)</name>
        <dbReference type="ChEBI" id="CHEBI:29105"/>
        <note>catalytic</note>
    </ligand>
</feature>
<dbReference type="GO" id="GO:0004222">
    <property type="term" value="F:metalloendopeptidase activity"/>
    <property type="evidence" value="ECO:0007669"/>
    <property type="project" value="UniProtKB-UniRule"/>
</dbReference>
<comment type="caution">
    <text evidence="10">The sequence shown here is derived from an EMBL/GenBank/DDBJ whole genome shotgun (WGS) entry which is preliminary data.</text>
</comment>
<evidence type="ECO:0000256" key="4">
    <source>
        <dbReference type="ARBA" id="ARBA00022833"/>
    </source>
</evidence>
<protein>
    <recommendedName>
        <fullName evidence="9">Peptidase M12A domain-containing protein</fullName>
    </recommendedName>
</protein>
<evidence type="ECO:0000256" key="1">
    <source>
        <dbReference type="ARBA" id="ARBA00022670"/>
    </source>
</evidence>
<dbReference type="CDD" id="cd04280">
    <property type="entry name" value="ZnMc_astacin_like"/>
    <property type="match status" value="1"/>
</dbReference>
<organism evidence="10 11">
    <name type="scientific">Sinomicrobium pectinilyticum</name>
    <dbReference type="NCBI Taxonomy" id="1084421"/>
    <lineage>
        <taxon>Bacteria</taxon>
        <taxon>Pseudomonadati</taxon>
        <taxon>Bacteroidota</taxon>
        <taxon>Flavobacteriia</taxon>
        <taxon>Flavobacteriales</taxon>
        <taxon>Flavobacteriaceae</taxon>
        <taxon>Sinomicrobium</taxon>
    </lineage>
</organism>
<feature type="signal peptide" evidence="8">
    <location>
        <begin position="1"/>
        <end position="26"/>
    </location>
</feature>
<evidence type="ECO:0000256" key="2">
    <source>
        <dbReference type="ARBA" id="ARBA00022723"/>
    </source>
</evidence>
<dbReference type="PROSITE" id="PS51257">
    <property type="entry name" value="PROKAR_LIPOPROTEIN"/>
    <property type="match status" value="1"/>
</dbReference>
<dbReference type="GO" id="GO:0006508">
    <property type="term" value="P:proteolysis"/>
    <property type="evidence" value="ECO:0007669"/>
    <property type="project" value="UniProtKB-KW"/>
</dbReference>
<keyword evidence="11" id="KW-1185">Reference proteome</keyword>
<dbReference type="AlphaFoldDB" id="A0A3N0DHQ6"/>
<dbReference type="SUPFAM" id="SSF49785">
    <property type="entry name" value="Galactose-binding domain-like"/>
    <property type="match status" value="1"/>
</dbReference>
<dbReference type="OrthoDB" id="8455098at2"/>
<dbReference type="InterPro" id="IPR034035">
    <property type="entry name" value="Astacin-like_dom"/>
</dbReference>
<feature type="active site" evidence="6">
    <location>
        <position position="195"/>
    </location>
</feature>
<evidence type="ECO:0000256" key="3">
    <source>
        <dbReference type="ARBA" id="ARBA00022801"/>
    </source>
</evidence>
<dbReference type="InterPro" id="IPR001506">
    <property type="entry name" value="Peptidase_M12A"/>
</dbReference>
<comment type="caution">
    <text evidence="6">Lacks conserved residue(s) required for the propagation of feature annotation.</text>
</comment>